<feature type="compositionally biased region" description="Acidic residues" evidence="1">
    <location>
        <begin position="358"/>
        <end position="368"/>
    </location>
</feature>
<dbReference type="eggNOG" id="KOG2919">
    <property type="taxonomic scope" value="Eukaryota"/>
</dbReference>
<dbReference type="GeneID" id="6010356"/>
<dbReference type="STRING" id="240176.A8NHX7"/>
<dbReference type="RefSeq" id="XP_001833852.2">
    <property type="nucleotide sequence ID" value="XM_001833800.2"/>
</dbReference>
<dbReference type="PANTHER" id="PTHR13211">
    <property type="entry name" value="TELOMERASE CAJAL BODY PROTEIN 1"/>
    <property type="match status" value="1"/>
</dbReference>
<evidence type="ECO:0000256" key="1">
    <source>
        <dbReference type="SAM" id="MobiDB-lite"/>
    </source>
</evidence>
<evidence type="ECO:0000313" key="2">
    <source>
        <dbReference type="EMBL" id="EAU87882.2"/>
    </source>
</evidence>
<dbReference type="AlphaFoldDB" id="A8NHX7"/>
<dbReference type="InterPro" id="IPR051150">
    <property type="entry name" value="SWT21/TCAB1_mRNA_Telomere"/>
</dbReference>
<reference evidence="2 3" key="1">
    <citation type="journal article" date="2010" name="Proc. Natl. Acad. Sci. U.S.A.">
        <title>Insights into evolution of multicellular fungi from the assembled chromosomes of the mushroom Coprinopsis cinerea (Coprinus cinereus).</title>
        <authorList>
            <person name="Stajich J.E."/>
            <person name="Wilke S.K."/>
            <person name="Ahren D."/>
            <person name="Au C.H."/>
            <person name="Birren B.W."/>
            <person name="Borodovsky M."/>
            <person name="Burns C."/>
            <person name="Canback B."/>
            <person name="Casselton L.A."/>
            <person name="Cheng C.K."/>
            <person name="Deng J."/>
            <person name="Dietrich F.S."/>
            <person name="Fargo D.C."/>
            <person name="Farman M.L."/>
            <person name="Gathman A.C."/>
            <person name="Goldberg J."/>
            <person name="Guigo R."/>
            <person name="Hoegger P.J."/>
            <person name="Hooker J.B."/>
            <person name="Huggins A."/>
            <person name="James T.Y."/>
            <person name="Kamada T."/>
            <person name="Kilaru S."/>
            <person name="Kodira C."/>
            <person name="Kues U."/>
            <person name="Kupfer D."/>
            <person name="Kwan H.S."/>
            <person name="Lomsadze A."/>
            <person name="Li W."/>
            <person name="Lilly W.W."/>
            <person name="Ma L.J."/>
            <person name="Mackey A.J."/>
            <person name="Manning G."/>
            <person name="Martin F."/>
            <person name="Muraguchi H."/>
            <person name="Natvig D.O."/>
            <person name="Palmerini H."/>
            <person name="Ramesh M.A."/>
            <person name="Rehmeyer C.J."/>
            <person name="Roe B.A."/>
            <person name="Shenoy N."/>
            <person name="Stanke M."/>
            <person name="Ter-Hovhannisyan V."/>
            <person name="Tunlid A."/>
            <person name="Velagapudi R."/>
            <person name="Vision T.J."/>
            <person name="Zeng Q."/>
            <person name="Zolan M.E."/>
            <person name="Pukkila P.J."/>
        </authorList>
    </citation>
    <scope>NUCLEOTIDE SEQUENCE [LARGE SCALE GENOMIC DNA]</scope>
    <source>
        <strain evidence="3">Okayama-7 / 130 / ATCC MYA-4618 / FGSC 9003</strain>
    </source>
</reference>
<dbReference type="OMA" id="IRTWILP"/>
<feature type="region of interest" description="Disordered" evidence="1">
    <location>
        <begin position="355"/>
        <end position="375"/>
    </location>
</feature>
<dbReference type="Gene3D" id="2.130.10.10">
    <property type="entry name" value="YVTN repeat-like/Quinoprotein amine dehydrogenase"/>
    <property type="match status" value="1"/>
</dbReference>
<comment type="caution">
    <text evidence="2">The sequence shown here is derived from an EMBL/GenBank/DDBJ whole genome shotgun (WGS) entry which is preliminary data.</text>
</comment>
<dbReference type="EMBL" id="AACS02000010">
    <property type="protein sequence ID" value="EAU87882.2"/>
    <property type="molecule type" value="Genomic_DNA"/>
</dbReference>
<dbReference type="Proteomes" id="UP000001861">
    <property type="component" value="Unassembled WGS sequence"/>
</dbReference>
<protein>
    <submittedName>
        <fullName evidence="2">Guanyl nucleotide binding protein</fullName>
    </submittedName>
</protein>
<dbReference type="InParanoid" id="A8NHX7"/>
<gene>
    <name evidence="2" type="ORF">CC1G_01529</name>
</gene>
<proteinExistence type="predicted"/>
<name>A8NHX7_COPC7</name>
<dbReference type="SUPFAM" id="SSF101908">
    <property type="entry name" value="Putative isomerase YbhE"/>
    <property type="match status" value="1"/>
</dbReference>
<dbReference type="InterPro" id="IPR015943">
    <property type="entry name" value="WD40/YVTN_repeat-like_dom_sf"/>
</dbReference>
<dbReference type="KEGG" id="cci:CC1G_01529"/>
<organism evidence="2 3">
    <name type="scientific">Coprinopsis cinerea (strain Okayama-7 / 130 / ATCC MYA-4618 / FGSC 9003)</name>
    <name type="common">Inky cap fungus</name>
    <name type="synonym">Hormographiella aspergillata</name>
    <dbReference type="NCBI Taxonomy" id="240176"/>
    <lineage>
        <taxon>Eukaryota</taxon>
        <taxon>Fungi</taxon>
        <taxon>Dikarya</taxon>
        <taxon>Basidiomycota</taxon>
        <taxon>Agaricomycotina</taxon>
        <taxon>Agaricomycetes</taxon>
        <taxon>Agaricomycetidae</taxon>
        <taxon>Agaricales</taxon>
        <taxon>Agaricineae</taxon>
        <taxon>Psathyrellaceae</taxon>
        <taxon>Coprinopsis</taxon>
    </lineage>
</organism>
<dbReference type="VEuPathDB" id="FungiDB:CC1G_01529"/>
<dbReference type="HOGENOM" id="CLU_022731_3_1_1"/>
<feature type="region of interest" description="Disordered" evidence="1">
    <location>
        <begin position="1"/>
        <end position="46"/>
    </location>
</feature>
<evidence type="ECO:0000313" key="3">
    <source>
        <dbReference type="Proteomes" id="UP000001861"/>
    </source>
</evidence>
<dbReference type="OrthoDB" id="239865at2759"/>
<keyword evidence="3" id="KW-1185">Reference proteome</keyword>
<dbReference type="PANTHER" id="PTHR13211:SF0">
    <property type="entry name" value="TELOMERASE CAJAL BODY PROTEIN 1"/>
    <property type="match status" value="1"/>
</dbReference>
<sequence>MSSDPTHDLQYTWEPPNYEFSKRPSFTTVQETQDDDHEGSTTGNFSRYAKFTPDGSAFLTHLENHTIQIFEFDSTKTHKASLLLGEQEDPPSKPQLKLTLPQASPLVATEWFPTASCRPEALAGFCFVASVRECPVKLLDARDGRLRASYPIVDHRERQIAPHSLSFNFTGERLYCGFEDTIEIFDVNRPGSEGTRLPTTPSKKSKDGLKGIISSLAFSTLYGADDTLFAAGTLTPRPDNIGLWVESQEAMVMSVGGGPRAGVVQMQFNPYRPHILYATYRGIANNLIYSWDIRSNVHSPLRIFDARPLDSSGNPTPVPISMRNQKMHFGLDVVGRYMGVGNSNGEIAVFDLQKAEGDAQDSQDEEASIQETSTSFPDFRFDAHKGAYPSVL</sequence>
<accession>A8NHX7</accession>